<dbReference type="AlphaFoldDB" id="A0A2L1URQ4"/>
<dbReference type="CDD" id="cd03509">
    <property type="entry name" value="DesA_FADS-like"/>
    <property type="match status" value="1"/>
</dbReference>
<organism evidence="3 4">
    <name type="scientific">Rahnella sikkimica</name>
    <dbReference type="NCBI Taxonomy" id="1805933"/>
    <lineage>
        <taxon>Bacteria</taxon>
        <taxon>Pseudomonadati</taxon>
        <taxon>Pseudomonadota</taxon>
        <taxon>Gammaproteobacteria</taxon>
        <taxon>Enterobacterales</taxon>
        <taxon>Yersiniaceae</taxon>
        <taxon>Rahnella</taxon>
    </lineage>
</organism>
<dbReference type="Pfam" id="PF00487">
    <property type="entry name" value="FA_desaturase"/>
    <property type="match status" value="1"/>
</dbReference>
<sequence>MASSSFYLSPQQRGEIKARSRSLWWRLEIPTWCLIFAIYGGWFSVVFFWSSLGPLLGTPLLIWFTAWYMSLQHELIHGHPTRKAWLNQLLGSLPLAVWYPYGLYRDTHLQHHKNEHLTIPGDDPEAYYFSRRSWESLTPAMIVVVRLRNTLPGRMLLGPLLDIFSTLTGALMAVLRGEWRTIAMWLNHGIWLALLLFWMAQQGVSPAYFVLAISYPALSLTKVRSFYEHRAEHAPEARSTLNEAGFVWRLLFLNLNYHLVHHDLPGVPWFALRRVYFADREAYIRRSEGFVVKGYREWFRQHARSPVAVDMHPFAAGEPAAENGHSDYDYQQDTP</sequence>
<evidence type="ECO:0000256" key="1">
    <source>
        <dbReference type="SAM" id="Phobius"/>
    </source>
</evidence>
<gene>
    <name evidence="3" type="ORF">BV494_12150</name>
</gene>
<accession>A0A2L1URQ4</accession>
<proteinExistence type="predicted"/>
<protein>
    <submittedName>
        <fullName evidence="3">Fatty acid desaturase</fullName>
    </submittedName>
</protein>
<feature type="transmembrane region" description="Helical" evidence="1">
    <location>
        <begin position="55"/>
        <end position="72"/>
    </location>
</feature>
<feature type="transmembrane region" description="Helical" evidence="1">
    <location>
        <begin position="84"/>
        <end position="101"/>
    </location>
</feature>
<dbReference type="GO" id="GO:0006629">
    <property type="term" value="P:lipid metabolic process"/>
    <property type="evidence" value="ECO:0007669"/>
    <property type="project" value="InterPro"/>
</dbReference>
<evidence type="ECO:0000259" key="2">
    <source>
        <dbReference type="Pfam" id="PF00487"/>
    </source>
</evidence>
<dbReference type="KEGG" id="rox:BV494_12150"/>
<dbReference type="Proteomes" id="UP000239197">
    <property type="component" value="Chromosome"/>
</dbReference>
<dbReference type="InterPro" id="IPR005804">
    <property type="entry name" value="FA_desaturase_dom"/>
</dbReference>
<dbReference type="RefSeq" id="WP_104923114.1">
    <property type="nucleotide sequence ID" value="NZ_CP019062.1"/>
</dbReference>
<keyword evidence="4" id="KW-1185">Reference proteome</keyword>
<keyword evidence="1" id="KW-0812">Transmembrane</keyword>
<dbReference type="OrthoDB" id="784276at2"/>
<dbReference type="EMBL" id="CP019062">
    <property type="protein sequence ID" value="AVF35633.1"/>
    <property type="molecule type" value="Genomic_DNA"/>
</dbReference>
<keyword evidence="1" id="KW-0472">Membrane</keyword>
<reference evidence="4" key="1">
    <citation type="submission" date="2017-01" db="EMBL/GenBank/DDBJ databases">
        <title>Genome sequence of Rouxiella sp. ERMR1:05.</title>
        <authorList>
            <person name="Kumar R."/>
            <person name="Singh D."/>
            <person name="Kumar S."/>
        </authorList>
    </citation>
    <scope>NUCLEOTIDE SEQUENCE [LARGE SCALE GENOMIC DNA]</scope>
    <source>
        <strain evidence="4">ERMR1:05</strain>
    </source>
</reference>
<name>A0A2L1URQ4_9GAMM</name>
<feature type="domain" description="Fatty acid desaturase" evidence="2">
    <location>
        <begin position="55"/>
        <end position="282"/>
    </location>
</feature>
<feature type="transmembrane region" description="Helical" evidence="1">
    <location>
        <begin position="29"/>
        <end position="49"/>
    </location>
</feature>
<feature type="transmembrane region" description="Helical" evidence="1">
    <location>
        <begin position="156"/>
        <end position="175"/>
    </location>
</feature>
<evidence type="ECO:0000313" key="3">
    <source>
        <dbReference type="EMBL" id="AVF35633.1"/>
    </source>
</evidence>
<evidence type="ECO:0000313" key="4">
    <source>
        <dbReference type="Proteomes" id="UP000239197"/>
    </source>
</evidence>
<keyword evidence="1" id="KW-1133">Transmembrane helix</keyword>